<evidence type="ECO:0000256" key="10">
    <source>
        <dbReference type="ARBA" id="ARBA00023186"/>
    </source>
</evidence>
<dbReference type="STRING" id="454.Lisr_1218"/>
<evidence type="ECO:0000256" key="13">
    <source>
        <dbReference type="SAM" id="SignalP"/>
    </source>
</evidence>
<evidence type="ECO:0000256" key="4">
    <source>
        <dbReference type="ARBA" id="ARBA00016202"/>
    </source>
</evidence>
<keyword evidence="8" id="KW-0472">Membrane</keyword>
<dbReference type="EMBL" id="CP038254">
    <property type="protein sequence ID" value="QBR84975.1"/>
    <property type="molecule type" value="Genomic_DNA"/>
</dbReference>
<proteinExistence type="inferred from homology"/>
<keyword evidence="11" id="KW-0998">Cell outer membrane</keyword>
<evidence type="ECO:0000313" key="14">
    <source>
        <dbReference type="EMBL" id="KTD26077.1"/>
    </source>
</evidence>
<dbReference type="EMBL" id="LNYH01000058">
    <property type="protein sequence ID" value="KTD26077.1"/>
    <property type="molecule type" value="Genomic_DNA"/>
</dbReference>
<dbReference type="Proteomes" id="UP000295517">
    <property type="component" value="Chromosome"/>
</dbReference>
<gene>
    <name evidence="14" type="primary">lolB</name>
    <name evidence="15" type="ORF">E3983_11805</name>
    <name evidence="14" type="ORF">Lisr_1218</name>
</gene>
<keyword evidence="5" id="KW-0813">Transport</keyword>
<dbReference type="GO" id="GO:0015031">
    <property type="term" value="P:protein transport"/>
    <property type="evidence" value="ECO:0007669"/>
    <property type="project" value="UniProtKB-KW"/>
</dbReference>
<organism evidence="14 16">
    <name type="scientific">Legionella israelensis</name>
    <dbReference type="NCBI Taxonomy" id="454"/>
    <lineage>
        <taxon>Bacteria</taxon>
        <taxon>Pseudomonadati</taxon>
        <taxon>Pseudomonadota</taxon>
        <taxon>Gammaproteobacteria</taxon>
        <taxon>Legionellales</taxon>
        <taxon>Legionellaceae</taxon>
        <taxon>Legionella</taxon>
    </lineage>
</organism>
<keyword evidence="16" id="KW-1185">Reference proteome</keyword>
<evidence type="ECO:0000256" key="3">
    <source>
        <dbReference type="ARBA" id="ARBA00011245"/>
    </source>
</evidence>
<dbReference type="RefSeq" id="WP_058501572.1">
    <property type="nucleotide sequence ID" value="NZ_CAAAJA010000020.1"/>
</dbReference>
<evidence type="ECO:0000256" key="5">
    <source>
        <dbReference type="ARBA" id="ARBA00022448"/>
    </source>
</evidence>
<evidence type="ECO:0000313" key="17">
    <source>
        <dbReference type="Proteomes" id="UP000295517"/>
    </source>
</evidence>
<keyword evidence="9" id="KW-0564">Palmitate</keyword>
<dbReference type="Gene3D" id="2.50.20.10">
    <property type="entry name" value="Lipoprotein localisation LolA/LolB/LppX"/>
    <property type="match status" value="1"/>
</dbReference>
<dbReference type="AlphaFoldDB" id="A0A0W0W1H0"/>
<evidence type="ECO:0000256" key="12">
    <source>
        <dbReference type="ARBA" id="ARBA00023288"/>
    </source>
</evidence>
<evidence type="ECO:0000256" key="9">
    <source>
        <dbReference type="ARBA" id="ARBA00023139"/>
    </source>
</evidence>
<dbReference type="PROSITE" id="PS51257">
    <property type="entry name" value="PROKAR_LIPOPROTEIN"/>
    <property type="match status" value="1"/>
</dbReference>
<evidence type="ECO:0000256" key="11">
    <source>
        <dbReference type="ARBA" id="ARBA00023237"/>
    </source>
</evidence>
<dbReference type="GO" id="GO:0009279">
    <property type="term" value="C:cell outer membrane"/>
    <property type="evidence" value="ECO:0007669"/>
    <property type="project" value="UniProtKB-SubCell"/>
</dbReference>
<evidence type="ECO:0000313" key="16">
    <source>
        <dbReference type="Proteomes" id="UP000054761"/>
    </source>
</evidence>
<keyword evidence="6 13" id="KW-0732">Signal</keyword>
<comment type="subunit">
    <text evidence="3">Monomer.</text>
</comment>
<evidence type="ECO:0000256" key="6">
    <source>
        <dbReference type="ARBA" id="ARBA00022729"/>
    </source>
</evidence>
<feature type="chain" id="PRO_5042680675" description="Outer-membrane lipoprotein LolB" evidence="13">
    <location>
        <begin position="27"/>
        <end position="208"/>
    </location>
</feature>
<evidence type="ECO:0000256" key="8">
    <source>
        <dbReference type="ARBA" id="ARBA00023136"/>
    </source>
</evidence>
<keyword evidence="10" id="KW-0143">Chaperone</keyword>
<reference evidence="14 16" key="1">
    <citation type="submission" date="2015-11" db="EMBL/GenBank/DDBJ databases">
        <title>Genomic analysis of 38 Legionella species identifies large and diverse effector repertoires.</title>
        <authorList>
            <person name="Burstein D."/>
            <person name="Amaro F."/>
            <person name="Zusman T."/>
            <person name="Lifshitz Z."/>
            <person name="Cohen O."/>
            <person name="Gilbert J.A."/>
            <person name="Pupko T."/>
            <person name="Shuman H.A."/>
            <person name="Segal G."/>
        </authorList>
    </citation>
    <scope>NUCLEOTIDE SEQUENCE [LARGE SCALE GENOMIC DNA]</scope>
    <source>
        <strain evidence="14 16">Bercovier 4</strain>
    </source>
</reference>
<dbReference type="NCBIfam" id="TIGR00548">
    <property type="entry name" value="lolB"/>
    <property type="match status" value="1"/>
</dbReference>
<comment type="subcellular location">
    <subcellularLocation>
        <location evidence="1">Cell outer membrane</location>
        <topology evidence="1">Lipid-anchor</topology>
    </subcellularLocation>
</comment>
<comment type="similarity">
    <text evidence="2">Belongs to the LolB family.</text>
</comment>
<dbReference type="Pfam" id="PF03550">
    <property type="entry name" value="LolB"/>
    <property type="match status" value="1"/>
</dbReference>
<feature type="signal peptide" evidence="13">
    <location>
        <begin position="1"/>
        <end position="26"/>
    </location>
</feature>
<protein>
    <recommendedName>
        <fullName evidence="4">Outer-membrane lipoprotein LolB</fullName>
    </recommendedName>
</protein>
<accession>A0A0W0W1H0</accession>
<evidence type="ECO:0000256" key="1">
    <source>
        <dbReference type="ARBA" id="ARBA00004459"/>
    </source>
</evidence>
<dbReference type="SUPFAM" id="SSF89392">
    <property type="entry name" value="Prokaryotic lipoproteins and lipoprotein localization factors"/>
    <property type="match status" value="1"/>
</dbReference>
<keyword evidence="7" id="KW-0653">Protein transport</keyword>
<name>A0A0W0W1H0_9GAMM</name>
<dbReference type="PATRIC" id="fig|454.4.peg.1314"/>
<dbReference type="CDD" id="cd16326">
    <property type="entry name" value="LolB"/>
    <property type="match status" value="1"/>
</dbReference>
<evidence type="ECO:0000256" key="7">
    <source>
        <dbReference type="ARBA" id="ARBA00022927"/>
    </source>
</evidence>
<keyword evidence="12 15" id="KW-0449">Lipoprotein</keyword>
<reference evidence="15 17" key="2">
    <citation type="submission" date="2019-03" db="EMBL/GenBank/DDBJ databases">
        <title>Diverse conjugative elements silence natural transformation in Legionella species.</title>
        <authorList>
            <person name="Durieux I."/>
            <person name="Ginevra C."/>
            <person name="Attaiech L."/>
            <person name="Picq K."/>
            <person name="Juan P.A."/>
            <person name="Jarraud S."/>
            <person name="Charpentier X."/>
        </authorList>
    </citation>
    <scope>NUCLEOTIDE SEQUENCE [LARGE SCALE GENOMIC DNA]</scope>
    <source>
        <strain evidence="15 17">HL-0427-4011</strain>
    </source>
</reference>
<sequence>MLTKIIKIISVLFFFLLAACAPHPRAASELPVDDEAKAVEAKPVAEQERETAKVSSWEISGAMAAKSKNKAWSASLNWLQRGINNYQMRLFGPLGSGTVIIEKKGGTVTYRDGPKTASSRNASELLLKQTGIRLPVNNLYYWVRGLPAPGSVQGEKRDRYNHLSQLKQGGYVINYARYTSVKGKDLPSKIYLQGHGLSIKLVIRSWKI</sequence>
<dbReference type="OrthoDB" id="9797618at2"/>
<evidence type="ECO:0000313" key="15">
    <source>
        <dbReference type="EMBL" id="QBR84975.1"/>
    </source>
</evidence>
<dbReference type="InterPro" id="IPR004565">
    <property type="entry name" value="OM_lipoprot_LolB"/>
</dbReference>
<dbReference type="Proteomes" id="UP000054761">
    <property type="component" value="Unassembled WGS sequence"/>
</dbReference>
<dbReference type="InterPro" id="IPR029046">
    <property type="entry name" value="LolA/LolB/LppX"/>
</dbReference>
<evidence type="ECO:0000256" key="2">
    <source>
        <dbReference type="ARBA" id="ARBA00009696"/>
    </source>
</evidence>